<dbReference type="Pfam" id="PF00348">
    <property type="entry name" value="polyprenyl_synt"/>
    <property type="match status" value="1"/>
</dbReference>
<dbReference type="PANTHER" id="PTHR43281:SF1">
    <property type="entry name" value="FARNESYL DIPHOSPHATE SYNTHASE"/>
    <property type="match status" value="1"/>
</dbReference>
<protein>
    <submittedName>
        <fullName evidence="8">Polyprenyl synthetase</fullName>
    </submittedName>
</protein>
<dbReference type="OrthoDB" id="9805316at2"/>
<keyword evidence="3 7" id="KW-0808">Transferase</keyword>
<comment type="cofactor">
    <cofactor evidence="1">
        <name>Mg(2+)</name>
        <dbReference type="ChEBI" id="CHEBI:18420"/>
    </cofactor>
</comment>
<evidence type="ECO:0000256" key="5">
    <source>
        <dbReference type="ARBA" id="ARBA00022842"/>
    </source>
</evidence>
<keyword evidence="5" id="KW-0460">Magnesium</keyword>
<dbReference type="AlphaFoldDB" id="D1AXS2"/>
<dbReference type="GeneID" id="29674244"/>
<dbReference type="FunFam" id="1.10.600.10:FF:000001">
    <property type="entry name" value="Geranylgeranyl diphosphate synthase"/>
    <property type="match status" value="1"/>
</dbReference>
<evidence type="ECO:0000256" key="1">
    <source>
        <dbReference type="ARBA" id="ARBA00001946"/>
    </source>
</evidence>
<dbReference type="SFLD" id="SFLDG01017">
    <property type="entry name" value="Polyprenyl_Transferase_Like"/>
    <property type="match status" value="1"/>
</dbReference>
<dbReference type="PROSITE" id="PS00723">
    <property type="entry name" value="POLYPRENYL_SYNTHASE_1"/>
    <property type="match status" value="1"/>
</dbReference>
<dbReference type="GO" id="GO:0016114">
    <property type="term" value="P:terpenoid biosynthetic process"/>
    <property type="evidence" value="ECO:0007669"/>
    <property type="project" value="UniProtKB-ARBA"/>
</dbReference>
<dbReference type="SUPFAM" id="SSF48576">
    <property type="entry name" value="Terpenoid synthases"/>
    <property type="match status" value="1"/>
</dbReference>
<dbReference type="InterPro" id="IPR008949">
    <property type="entry name" value="Isoprenoid_synthase_dom_sf"/>
</dbReference>
<evidence type="ECO:0000256" key="2">
    <source>
        <dbReference type="ARBA" id="ARBA00006706"/>
    </source>
</evidence>
<dbReference type="KEGG" id="smf:Smon_0620"/>
<organism evidence="8 9">
    <name type="scientific">Streptobacillus moniliformis (strain ATCC 14647 / DSM 12112 / NCTC 10651 / 9901)</name>
    <dbReference type="NCBI Taxonomy" id="519441"/>
    <lineage>
        <taxon>Bacteria</taxon>
        <taxon>Fusobacteriati</taxon>
        <taxon>Fusobacteriota</taxon>
        <taxon>Fusobacteriia</taxon>
        <taxon>Fusobacteriales</taxon>
        <taxon>Leptotrichiaceae</taxon>
        <taxon>Streptobacillus</taxon>
    </lineage>
</organism>
<dbReference type="CDD" id="cd00685">
    <property type="entry name" value="Trans_IPPS_HT"/>
    <property type="match status" value="1"/>
</dbReference>
<comment type="similarity">
    <text evidence="2 7">Belongs to the FPP/GGPP synthase family.</text>
</comment>
<dbReference type="GO" id="GO:0004659">
    <property type="term" value="F:prenyltransferase activity"/>
    <property type="evidence" value="ECO:0007669"/>
    <property type="project" value="InterPro"/>
</dbReference>
<reference evidence="8 9" key="1">
    <citation type="journal article" date="2009" name="Stand. Genomic Sci.">
        <title>Complete genome sequence of Streptobacillus moniliformis type strain (9901T).</title>
        <authorList>
            <person name="Nolan M."/>
            <person name="Gronow S."/>
            <person name="Lapidus A."/>
            <person name="Ivanova N."/>
            <person name="Copeland A."/>
            <person name="Lucas S."/>
            <person name="Del Rio T.G."/>
            <person name="Chen F."/>
            <person name="Tice H."/>
            <person name="Pitluck S."/>
            <person name="Cheng J.F."/>
            <person name="Sims D."/>
            <person name="Meincke L."/>
            <person name="Bruce D."/>
            <person name="Goodwin L."/>
            <person name="Brettin T."/>
            <person name="Han C."/>
            <person name="Detter J.C."/>
            <person name="Ovchinikova G."/>
            <person name="Pati A."/>
            <person name="Mavromatis K."/>
            <person name="Mikhailova N."/>
            <person name="Chen A."/>
            <person name="Palaniappan K."/>
            <person name="Land M."/>
            <person name="Hauser L."/>
            <person name="Chang Y.J."/>
            <person name="Jeffries C.D."/>
            <person name="Rohde M."/>
            <person name="Sproer C."/>
            <person name="Goker M."/>
            <person name="Bristow J."/>
            <person name="Eisen J.A."/>
            <person name="Markowitz V."/>
            <person name="Hugenholtz P."/>
            <person name="Kyrpides N.C."/>
            <person name="Klenk H.P."/>
            <person name="Chain P."/>
        </authorList>
    </citation>
    <scope>NUCLEOTIDE SEQUENCE [LARGE SCALE GENOMIC DNA]</scope>
    <source>
        <strain evidence="9">ATCC 14647 / DSM 12112 / NCTC 10651 / 9901</strain>
    </source>
</reference>
<dbReference type="STRING" id="519441.Smon_0620"/>
<evidence type="ECO:0000256" key="4">
    <source>
        <dbReference type="ARBA" id="ARBA00022723"/>
    </source>
</evidence>
<name>D1AXS2_STRM9</name>
<evidence type="ECO:0000256" key="3">
    <source>
        <dbReference type="ARBA" id="ARBA00022679"/>
    </source>
</evidence>
<dbReference type="GO" id="GO:0046872">
    <property type="term" value="F:metal ion binding"/>
    <property type="evidence" value="ECO:0007669"/>
    <property type="project" value="UniProtKB-KW"/>
</dbReference>
<evidence type="ECO:0000256" key="7">
    <source>
        <dbReference type="RuleBase" id="RU004466"/>
    </source>
</evidence>
<proteinExistence type="inferred from homology"/>
<dbReference type="InterPro" id="IPR000092">
    <property type="entry name" value="Polyprenyl_synt"/>
</dbReference>
<dbReference type="eggNOG" id="COG0142">
    <property type="taxonomic scope" value="Bacteria"/>
</dbReference>
<dbReference type="SFLD" id="SFLDS00005">
    <property type="entry name" value="Isoprenoid_Synthase_Type_I"/>
    <property type="match status" value="1"/>
</dbReference>
<sequence length="282" mass="32367">MEIYLQNIRKDIDKSIRKVLKKHKSIKEIDDMLEYGVLLGGKRIRPSIMYILANVYKKDKKCIENEAVSIELIHAYSLIHDDLPCMDNDNYRRGNLTVHKKYGEANAVLVGDALLTLAFSVLAESEYSNKYSIVALSYYSGHKGMILGQYLDLLNENKADINFDELMEIHLNKTAMLLMASVEIAAISLSINTEARNALRKYILYLGLAYQIQDDILEMESSFEKIGKENTDEKNNKSTFPKILGLEKSKILKEKFTNDAIEIVKGNQKLIDFAYYLLNREY</sequence>
<dbReference type="RefSeq" id="WP_012858650.1">
    <property type="nucleotide sequence ID" value="NC_013515.1"/>
</dbReference>
<dbReference type="EMBL" id="CP001779">
    <property type="protein sequence ID" value="ACZ01098.1"/>
    <property type="molecule type" value="Genomic_DNA"/>
</dbReference>
<keyword evidence="6" id="KW-0414">Isoprene biosynthesis</keyword>
<evidence type="ECO:0000313" key="9">
    <source>
        <dbReference type="Proteomes" id="UP000002072"/>
    </source>
</evidence>
<dbReference type="HOGENOM" id="CLU_014015_0_1_0"/>
<keyword evidence="4" id="KW-0479">Metal-binding</keyword>
<dbReference type="PANTHER" id="PTHR43281">
    <property type="entry name" value="FARNESYL DIPHOSPHATE SYNTHASE"/>
    <property type="match status" value="1"/>
</dbReference>
<keyword evidence="9" id="KW-1185">Reference proteome</keyword>
<accession>D1AXS2</accession>
<gene>
    <name evidence="8" type="ordered locus">Smon_0620</name>
</gene>
<dbReference type="Gene3D" id="1.10.600.10">
    <property type="entry name" value="Farnesyl Diphosphate Synthase"/>
    <property type="match status" value="1"/>
</dbReference>
<evidence type="ECO:0000313" key="8">
    <source>
        <dbReference type="EMBL" id="ACZ01098.1"/>
    </source>
</evidence>
<dbReference type="InterPro" id="IPR033749">
    <property type="entry name" value="Polyprenyl_synt_CS"/>
</dbReference>
<evidence type="ECO:0000256" key="6">
    <source>
        <dbReference type="ARBA" id="ARBA00023229"/>
    </source>
</evidence>
<dbReference type="Proteomes" id="UP000002072">
    <property type="component" value="Chromosome"/>
</dbReference>